<dbReference type="Pfam" id="PF13471">
    <property type="entry name" value="Transglut_core3"/>
    <property type="match status" value="1"/>
</dbReference>
<feature type="domain" description="Microcin J25-processing protein McjB C-terminal" evidence="1">
    <location>
        <begin position="36"/>
        <end position="161"/>
    </location>
</feature>
<gene>
    <name evidence="2" type="ORF">ACI2L5_21620</name>
</gene>
<dbReference type="RefSeq" id="WP_358705487.1">
    <property type="nucleotide sequence ID" value="NZ_JBFACG010000025.1"/>
</dbReference>
<dbReference type="EMBL" id="JBJDQH010000007">
    <property type="protein sequence ID" value="MFK4267513.1"/>
    <property type="molecule type" value="Genomic_DNA"/>
</dbReference>
<sequence length="183" mass="19997">MRAVIRPLADWEFFLSDPDTAPPPGIPPLLRLYALLATADAARTYRRRGWSAARPLLEGAQPAPGASKFGGLPAGTAVHLARRQVFWSQLVLRFLMPRADCLPRSLALARCLSALGLPAEVCVARALTSTFDKDNFHAWTELHGIVLNDNQDVTVGYRVLQRIRSARLAGPPAAPNGRRRPTS</sequence>
<dbReference type="Proteomes" id="UP001620295">
    <property type="component" value="Unassembled WGS sequence"/>
</dbReference>
<dbReference type="NCBIfam" id="NF033537">
    <property type="entry name" value="lasso_biosyn_B2"/>
    <property type="match status" value="1"/>
</dbReference>
<proteinExistence type="predicted"/>
<name>A0ABW8LNM8_9ACTN</name>
<accession>A0ABW8LNM8</accession>
<evidence type="ECO:0000313" key="2">
    <source>
        <dbReference type="EMBL" id="MFK4267513.1"/>
    </source>
</evidence>
<organism evidence="2 3">
    <name type="scientific">Streptomyces milbemycinicus</name>
    <dbReference type="NCBI Taxonomy" id="476552"/>
    <lineage>
        <taxon>Bacteria</taxon>
        <taxon>Bacillati</taxon>
        <taxon>Actinomycetota</taxon>
        <taxon>Actinomycetes</taxon>
        <taxon>Kitasatosporales</taxon>
        <taxon>Streptomycetaceae</taxon>
        <taxon>Streptomyces</taxon>
    </lineage>
</organism>
<comment type="caution">
    <text evidence="2">The sequence shown here is derived from an EMBL/GenBank/DDBJ whole genome shotgun (WGS) entry which is preliminary data.</text>
</comment>
<protein>
    <submittedName>
        <fullName evidence="2">Lasso peptide biosynthesis B2 protein</fullName>
    </submittedName>
</protein>
<dbReference type="InterPro" id="IPR053521">
    <property type="entry name" value="McjB-like"/>
</dbReference>
<evidence type="ECO:0000259" key="1">
    <source>
        <dbReference type="Pfam" id="PF13471"/>
    </source>
</evidence>
<evidence type="ECO:0000313" key="3">
    <source>
        <dbReference type="Proteomes" id="UP001620295"/>
    </source>
</evidence>
<dbReference type="InterPro" id="IPR032708">
    <property type="entry name" value="McjB_C"/>
</dbReference>
<keyword evidence="3" id="KW-1185">Reference proteome</keyword>
<reference evidence="2 3" key="1">
    <citation type="submission" date="2024-11" db="EMBL/GenBank/DDBJ databases">
        <title>The Natural Products Discovery Center: Release of the First 8490 Sequenced Strains for Exploring Actinobacteria Biosynthetic Diversity.</title>
        <authorList>
            <person name="Kalkreuter E."/>
            <person name="Kautsar S.A."/>
            <person name="Yang D."/>
            <person name="Bader C.D."/>
            <person name="Teijaro C.N."/>
            <person name="Fluegel L."/>
            <person name="Davis C.M."/>
            <person name="Simpson J.R."/>
            <person name="Lauterbach L."/>
            <person name="Steele A.D."/>
            <person name="Gui C."/>
            <person name="Meng S."/>
            <person name="Li G."/>
            <person name="Viehrig K."/>
            <person name="Ye F."/>
            <person name="Su P."/>
            <person name="Kiefer A.F."/>
            <person name="Nichols A."/>
            <person name="Cepeda A.J."/>
            <person name="Yan W."/>
            <person name="Fan B."/>
            <person name="Jiang Y."/>
            <person name="Adhikari A."/>
            <person name="Zheng C.-J."/>
            <person name="Schuster L."/>
            <person name="Cowan T.M."/>
            <person name="Smanski M.J."/>
            <person name="Chevrette M.G."/>
            <person name="De Carvalho L.P.S."/>
            <person name="Shen B."/>
        </authorList>
    </citation>
    <scope>NUCLEOTIDE SEQUENCE [LARGE SCALE GENOMIC DNA]</scope>
    <source>
        <strain evidence="2 3">NPDC020863</strain>
    </source>
</reference>